<sequence>MPVLCPNLFPNPLNPNLTDERLWFQQDGAAPTTLCCYCSSVSGHNFSRQIIPGQKKDPEQLKSLIQSLKVYPAIKGHIAFDLEYDGEGMTSKEKCIVLTPEIERAENCTFRNLHLHFTAMLIAKTVVVRCRKKILTGLENYTRKNPEKQPLQHEHSVPARTGAALRSTGACPLPFHSSAAQPPLRDRARHHHILAFNSRCLAGARPGRIAPELDRPALERLD</sequence>
<evidence type="ECO:0000313" key="2">
    <source>
        <dbReference type="Proteomes" id="UP001162162"/>
    </source>
</evidence>
<keyword evidence="2" id="KW-1185">Reference proteome</keyword>
<evidence type="ECO:0000313" key="1">
    <source>
        <dbReference type="EMBL" id="KAJ8934418.1"/>
    </source>
</evidence>
<accession>A0AAV8X7I7</accession>
<dbReference type="Proteomes" id="UP001162162">
    <property type="component" value="Unassembled WGS sequence"/>
</dbReference>
<protein>
    <submittedName>
        <fullName evidence="1">Uncharacterized protein</fullName>
    </submittedName>
</protein>
<reference evidence="1" key="1">
    <citation type="journal article" date="2023" name="Insect Mol. Biol.">
        <title>Genome sequencing provides insights into the evolution of gene families encoding plant cell wall-degrading enzymes in longhorned beetles.</title>
        <authorList>
            <person name="Shin N.R."/>
            <person name="Okamura Y."/>
            <person name="Kirsch R."/>
            <person name="Pauchet Y."/>
        </authorList>
    </citation>
    <scope>NUCLEOTIDE SEQUENCE</scope>
    <source>
        <strain evidence="1">AMC_N1</strain>
    </source>
</reference>
<gene>
    <name evidence="1" type="ORF">NQ318_019303</name>
</gene>
<proteinExistence type="predicted"/>
<organism evidence="1 2">
    <name type="scientific">Aromia moschata</name>
    <dbReference type="NCBI Taxonomy" id="1265417"/>
    <lineage>
        <taxon>Eukaryota</taxon>
        <taxon>Metazoa</taxon>
        <taxon>Ecdysozoa</taxon>
        <taxon>Arthropoda</taxon>
        <taxon>Hexapoda</taxon>
        <taxon>Insecta</taxon>
        <taxon>Pterygota</taxon>
        <taxon>Neoptera</taxon>
        <taxon>Endopterygota</taxon>
        <taxon>Coleoptera</taxon>
        <taxon>Polyphaga</taxon>
        <taxon>Cucujiformia</taxon>
        <taxon>Chrysomeloidea</taxon>
        <taxon>Cerambycidae</taxon>
        <taxon>Cerambycinae</taxon>
        <taxon>Callichromatini</taxon>
        <taxon>Aromia</taxon>
    </lineage>
</organism>
<dbReference type="EMBL" id="JAPWTK010001048">
    <property type="protein sequence ID" value="KAJ8934418.1"/>
    <property type="molecule type" value="Genomic_DNA"/>
</dbReference>
<dbReference type="AlphaFoldDB" id="A0AAV8X7I7"/>
<comment type="caution">
    <text evidence="1">The sequence shown here is derived from an EMBL/GenBank/DDBJ whole genome shotgun (WGS) entry which is preliminary data.</text>
</comment>
<name>A0AAV8X7I7_9CUCU</name>